<dbReference type="GO" id="GO:0051087">
    <property type="term" value="F:protein-folding chaperone binding"/>
    <property type="evidence" value="ECO:0007669"/>
    <property type="project" value="InterPro"/>
</dbReference>
<evidence type="ECO:0000259" key="4">
    <source>
        <dbReference type="PROSITE" id="PS51035"/>
    </source>
</evidence>
<feature type="compositionally biased region" description="Basic residues" evidence="2">
    <location>
        <begin position="257"/>
        <end position="270"/>
    </location>
</feature>
<dbReference type="InterPro" id="IPR039690">
    <property type="entry name" value="SNRNP25"/>
</dbReference>
<evidence type="ECO:0000256" key="2">
    <source>
        <dbReference type="SAM" id="MobiDB-lite"/>
    </source>
</evidence>
<dbReference type="Proteomes" id="UP000029964">
    <property type="component" value="Unassembled WGS sequence"/>
</dbReference>
<dbReference type="OrthoDB" id="417450at2759"/>
<proteinExistence type="predicted"/>
<organism evidence="5 6">
    <name type="scientific">Hapsidospora chrysogenum (strain ATCC 11550 / CBS 779.69 / DSM 880 / IAM 14645 / JCM 23072 / IMI 49137)</name>
    <name type="common">Acremonium chrysogenum</name>
    <dbReference type="NCBI Taxonomy" id="857340"/>
    <lineage>
        <taxon>Eukaryota</taxon>
        <taxon>Fungi</taxon>
        <taxon>Dikarya</taxon>
        <taxon>Ascomycota</taxon>
        <taxon>Pezizomycotina</taxon>
        <taxon>Sordariomycetes</taxon>
        <taxon>Hypocreomycetidae</taxon>
        <taxon>Hypocreales</taxon>
        <taxon>Bionectriaceae</taxon>
        <taxon>Hapsidospora</taxon>
    </lineage>
</organism>
<dbReference type="GO" id="GO:0005681">
    <property type="term" value="C:spliceosomal complex"/>
    <property type="evidence" value="ECO:0007669"/>
    <property type="project" value="TreeGrafter"/>
</dbReference>
<dbReference type="SMART" id="SM00264">
    <property type="entry name" value="BAG"/>
    <property type="match status" value="1"/>
</dbReference>
<dbReference type="STRING" id="857340.A0A086SZE9"/>
<dbReference type="PROSITE" id="PS50053">
    <property type="entry name" value="UBIQUITIN_2"/>
    <property type="match status" value="1"/>
</dbReference>
<dbReference type="PROSITE" id="PS51035">
    <property type="entry name" value="BAG"/>
    <property type="match status" value="1"/>
</dbReference>
<dbReference type="AlphaFoldDB" id="A0A086SZE9"/>
<name>A0A086SZE9_HAPC1</name>
<dbReference type="PANTHER" id="PTHR14942:SF0">
    <property type="entry name" value="U11_U12 SMALL NUCLEAR RIBONUCLEOPROTEIN 25 KDA PROTEIN"/>
    <property type="match status" value="1"/>
</dbReference>
<accession>A0A086SZE9</accession>
<dbReference type="EMBL" id="JPKY01000093">
    <property type="protein sequence ID" value="KFH42481.1"/>
    <property type="molecule type" value="Genomic_DNA"/>
</dbReference>
<dbReference type="Pfam" id="PF02179">
    <property type="entry name" value="BAG"/>
    <property type="match status" value="1"/>
</dbReference>
<feature type="domain" description="BAG" evidence="4">
    <location>
        <begin position="325"/>
        <end position="383"/>
    </location>
</feature>
<keyword evidence="1" id="KW-0175">Coiled coil</keyword>
<dbReference type="SUPFAM" id="SSF63491">
    <property type="entry name" value="BAG domain"/>
    <property type="match status" value="1"/>
</dbReference>
<feature type="region of interest" description="Disordered" evidence="2">
    <location>
        <begin position="233"/>
        <end position="295"/>
    </location>
</feature>
<dbReference type="Gene3D" id="1.20.58.120">
    <property type="entry name" value="BAG domain"/>
    <property type="match status" value="1"/>
</dbReference>
<feature type="coiled-coil region" evidence="1">
    <location>
        <begin position="358"/>
        <end position="385"/>
    </location>
</feature>
<dbReference type="SUPFAM" id="SSF54236">
    <property type="entry name" value="Ubiquitin-like"/>
    <property type="match status" value="1"/>
</dbReference>
<evidence type="ECO:0008006" key="7">
    <source>
        <dbReference type="Google" id="ProtNLM"/>
    </source>
</evidence>
<feature type="compositionally biased region" description="Polar residues" evidence="2">
    <location>
        <begin position="276"/>
        <end position="290"/>
    </location>
</feature>
<reference evidence="6" key="1">
    <citation type="journal article" date="2014" name="Genome Announc.">
        <title>Genome sequence and annotation of Acremonium chrysogenum, producer of the beta-lactam antibiotic cephalosporin C.</title>
        <authorList>
            <person name="Terfehr D."/>
            <person name="Dahlmann T.A."/>
            <person name="Specht T."/>
            <person name="Zadra I."/>
            <person name="Kuernsteiner H."/>
            <person name="Kueck U."/>
        </authorList>
    </citation>
    <scope>NUCLEOTIDE SEQUENCE [LARGE SCALE GENOMIC DNA]</scope>
    <source>
        <strain evidence="6">ATCC 11550 / CBS 779.69 / DSM 880 / IAM 14645 / JCM 23072 / IMI 49137</strain>
    </source>
</reference>
<dbReference type="InterPro" id="IPR036533">
    <property type="entry name" value="BAG_dom_sf"/>
</dbReference>
<comment type="caution">
    <text evidence="5">The sequence shown here is derived from an EMBL/GenBank/DDBJ whole genome shotgun (WGS) entry which is preliminary data.</text>
</comment>
<dbReference type="PANTHER" id="PTHR14942">
    <property type="entry name" value="U11/U12 SMALL NUCLEAR RIBONUCLEOPROTEIN 25 KDA PROTEIN"/>
    <property type="match status" value="1"/>
</dbReference>
<dbReference type="GO" id="GO:0000398">
    <property type="term" value="P:mRNA splicing, via spliceosome"/>
    <property type="evidence" value="ECO:0007669"/>
    <property type="project" value="InterPro"/>
</dbReference>
<dbReference type="HOGENOM" id="CLU_032998_2_0_1"/>
<keyword evidence="6" id="KW-1185">Reference proteome</keyword>
<evidence type="ECO:0000256" key="1">
    <source>
        <dbReference type="SAM" id="Coils"/>
    </source>
</evidence>
<evidence type="ECO:0000313" key="5">
    <source>
        <dbReference type="EMBL" id="KFH42481.1"/>
    </source>
</evidence>
<dbReference type="Gene3D" id="3.10.20.90">
    <property type="entry name" value="Phosphatidylinositol 3-kinase Catalytic Subunit, Chain A, domain 1"/>
    <property type="match status" value="1"/>
</dbReference>
<feature type="domain" description="Ubiquitin-like" evidence="3">
    <location>
        <begin position="181"/>
        <end position="238"/>
    </location>
</feature>
<dbReference type="InterPro" id="IPR029071">
    <property type="entry name" value="Ubiquitin-like_domsf"/>
</dbReference>
<protein>
    <recommendedName>
        <fullName evidence="7">BAG family molecular chaperone regulator-like protein</fullName>
    </recommendedName>
</protein>
<dbReference type="InterPro" id="IPR003103">
    <property type="entry name" value="BAG_domain"/>
</dbReference>
<evidence type="ECO:0000313" key="6">
    <source>
        <dbReference type="Proteomes" id="UP000029964"/>
    </source>
</evidence>
<evidence type="ECO:0000259" key="3">
    <source>
        <dbReference type="PROSITE" id="PS50053"/>
    </source>
</evidence>
<dbReference type="InterPro" id="IPR000626">
    <property type="entry name" value="Ubiquitin-like_dom"/>
</dbReference>
<gene>
    <name evidence="5" type="ORF">ACRE_067980</name>
</gene>
<sequence length="387" mass="42311">MSHKRHFDPNPRLQPAIGALFRVTYETDKVDSDQVVVATSGALQNISSYLNGTFVNLSSAFLDSSEYISQTLGVPPGVVYSSLAALVAVPLTMSRYGWSRGSFSPYTSMTGGPPNVTDEDFSYITSQDLDDPNLGVPLDNHRSRSNASPDPDDDVLLIKNRGVIYPAHFPAYTIGDGRLRVQDVKDRVGLMMDLSERTARRIKLLYKGQQLKDASAPIREYGVKNNSQIMAVVPEGGDASSPSEEEMVIVDSERAGKSQRRKKKRSQKKTGKGDGDSTSSPRDSTSNLGSPSGAGAEALKKLDDISADFRNNWQPLCAKFISAPPSDEKKRDEEHRKLSESVLQLILLKVDGVETDGIAEIRARRKALVKEVQEVLKKLDVAKARGA</sequence>